<dbReference type="Proteomes" id="UP000265520">
    <property type="component" value="Unassembled WGS sequence"/>
</dbReference>
<keyword evidence="2" id="KW-1133">Transmembrane helix</keyword>
<evidence type="ECO:0000313" key="4">
    <source>
        <dbReference type="Proteomes" id="UP000265520"/>
    </source>
</evidence>
<proteinExistence type="predicted"/>
<evidence type="ECO:0000256" key="2">
    <source>
        <dbReference type="SAM" id="Phobius"/>
    </source>
</evidence>
<evidence type="ECO:0000256" key="1">
    <source>
        <dbReference type="SAM" id="MobiDB-lite"/>
    </source>
</evidence>
<feature type="transmembrane region" description="Helical" evidence="2">
    <location>
        <begin position="52"/>
        <end position="85"/>
    </location>
</feature>
<reference evidence="3 4" key="1">
    <citation type="journal article" date="2018" name="Front. Plant Sci.">
        <title>Red Clover (Trifolium pratense) and Zigzag Clover (T. medium) - A Picture of Genomic Similarities and Differences.</title>
        <authorList>
            <person name="Dluhosova J."/>
            <person name="Istvanek J."/>
            <person name="Nedelnik J."/>
            <person name="Repkova J."/>
        </authorList>
    </citation>
    <scope>NUCLEOTIDE SEQUENCE [LARGE SCALE GENOMIC DNA]</scope>
    <source>
        <strain evidence="4">cv. 10/8</strain>
        <tissue evidence="3">Leaf</tissue>
    </source>
</reference>
<feature type="compositionally biased region" description="Basic and acidic residues" evidence="1">
    <location>
        <begin position="16"/>
        <end position="27"/>
    </location>
</feature>
<keyword evidence="4" id="KW-1185">Reference proteome</keyword>
<keyword evidence="2" id="KW-0472">Membrane</keyword>
<dbReference type="AlphaFoldDB" id="A0A392NZC2"/>
<feature type="region of interest" description="Disordered" evidence="1">
    <location>
        <begin position="1"/>
        <end position="40"/>
    </location>
</feature>
<feature type="compositionally biased region" description="Pro residues" evidence="1">
    <location>
        <begin position="29"/>
        <end position="40"/>
    </location>
</feature>
<keyword evidence="2" id="KW-0812">Transmembrane</keyword>
<organism evidence="3 4">
    <name type="scientific">Trifolium medium</name>
    <dbReference type="NCBI Taxonomy" id="97028"/>
    <lineage>
        <taxon>Eukaryota</taxon>
        <taxon>Viridiplantae</taxon>
        <taxon>Streptophyta</taxon>
        <taxon>Embryophyta</taxon>
        <taxon>Tracheophyta</taxon>
        <taxon>Spermatophyta</taxon>
        <taxon>Magnoliopsida</taxon>
        <taxon>eudicotyledons</taxon>
        <taxon>Gunneridae</taxon>
        <taxon>Pentapetalae</taxon>
        <taxon>rosids</taxon>
        <taxon>fabids</taxon>
        <taxon>Fabales</taxon>
        <taxon>Fabaceae</taxon>
        <taxon>Papilionoideae</taxon>
        <taxon>50 kb inversion clade</taxon>
        <taxon>NPAAA clade</taxon>
        <taxon>Hologalegina</taxon>
        <taxon>IRL clade</taxon>
        <taxon>Trifolieae</taxon>
        <taxon>Trifolium</taxon>
    </lineage>
</organism>
<sequence>TGRGGEIQPAIFQHSDTTRRSGGDGGDRPPNPPPLPPPKDPSIQFALAMTSFLFWILLMATPMIAFMTMNLLCIMFALCAVWPGLGRMLTRAFRCVISIGYHVVGARGMFIASAQSEFKVGSFLLNNN</sequence>
<accession>A0A392NZC2</accession>
<name>A0A392NZC2_9FABA</name>
<dbReference type="EMBL" id="LXQA010056553">
    <property type="protein sequence ID" value="MCI04804.1"/>
    <property type="molecule type" value="Genomic_DNA"/>
</dbReference>
<comment type="caution">
    <text evidence="3">The sequence shown here is derived from an EMBL/GenBank/DDBJ whole genome shotgun (WGS) entry which is preliminary data.</text>
</comment>
<protein>
    <submittedName>
        <fullName evidence="3">Uncharacterized protein</fullName>
    </submittedName>
</protein>
<evidence type="ECO:0000313" key="3">
    <source>
        <dbReference type="EMBL" id="MCI04804.1"/>
    </source>
</evidence>
<feature type="non-terminal residue" evidence="3">
    <location>
        <position position="1"/>
    </location>
</feature>